<protein>
    <recommendedName>
        <fullName evidence="2">Putative plant transposon protein domain-containing protein</fullName>
    </recommendedName>
</protein>
<evidence type="ECO:0000313" key="4">
    <source>
        <dbReference type="Proteomes" id="UP001168877"/>
    </source>
</evidence>
<keyword evidence="4" id="KW-1185">Reference proteome</keyword>
<feature type="region of interest" description="Disordered" evidence="1">
    <location>
        <begin position="1"/>
        <end position="23"/>
    </location>
</feature>
<gene>
    <name evidence="3" type="ORF">LWI29_032665</name>
</gene>
<name>A0AA39W7C5_ACESA</name>
<accession>A0AA39W7C5</accession>
<reference evidence="3" key="1">
    <citation type="journal article" date="2022" name="Plant J.">
        <title>Strategies of tolerance reflected in two North American maple genomes.</title>
        <authorList>
            <person name="McEvoy S.L."/>
            <person name="Sezen U.U."/>
            <person name="Trouern-Trend A."/>
            <person name="McMahon S.M."/>
            <person name="Schaberg P.G."/>
            <person name="Yang J."/>
            <person name="Wegrzyn J.L."/>
            <person name="Swenson N.G."/>
        </authorList>
    </citation>
    <scope>NUCLEOTIDE SEQUENCE</scope>
    <source>
        <strain evidence="3">NS2018</strain>
    </source>
</reference>
<proteinExistence type="predicted"/>
<evidence type="ECO:0000259" key="2">
    <source>
        <dbReference type="Pfam" id="PF20167"/>
    </source>
</evidence>
<evidence type="ECO:0000256" key="1">
    <source>
        <dbReference type="SAM" id="MobiDB-lite"/>
    </source>
</evidence>
<reference evidence="3" key="2">
    <citation type="submission" date="2023-06" db="EMBL/GenBank/DDBJ databases">
        <authorList>
            <person name="Swenson N.G."/>
            <person name="Wegrzyn J.L."/>
            <person name="Mcevoy S.L."/>
        </authorList>
    </citation>
    <scope>NUCLEOTIDE SEQUENCE</scope>
    <source>
        <strain evidence="3">NS2018</strain>
        <tissue evidence="3">Leaf</tissue>
    </source>
</reference>
<dbReference type="InterPro" id="IPR046796">
    <property type="entry name" value="Transposase_32_dom"/>
</dbReference>
<dbReference type="AlphaFoldDB" id="A0AA39W7C5"/>
<feature type="region of interest" description="Disordered" evidence="1">
    <location>
        <begin position="256"/>
        <end position="302"/>
    </location>
</feature>
<feature type="compositionally biased region" description="Basic and acidic residues" evidence="1">
    <location>
        <begin position="289"/>
        <end position="302"/>
    </location>
</feature>
<feature type="domain" description="Putative plant transposon protein" evidence="2">
    <location>
        <begin position="65"/>
        <end position="200"/>
    </location>
</feature>
<organism evidence="3 4">
    <name type="scientific">Acer saccharum</name>
    <name type="common">Sugar maple</name>
    <dbReference type="NCBI Taxonomy" id="4024"/>
    <lineage>
        <taxon>Eukaryota</taxon>
        <taxon>Viridiplantae</taxon>
        <taxon>Streptophyta</taxon>
        <taxon>Embryophyta</taxon>
        <taxon>Tracheophyta</taxon>
        <taxon>Spermatophyta</taxon>
        <taxon>Magnoliopsida</taxon>
        <taxon>eudicotyledons</taxon>
        <taxon>Gunneridae</taxon>
        <taxon>Pentapetalae</taxon>
        <taxon>rosids</taxon>
        <taxon>malvids</taxon>
        <taxon>Sapindales</taxon>
        <taxon>Sapindaceae</taxon>
        <taxon>Hippocastanoideae</taxon>
        <taxon>Acereae</taxon>
        <taxon>Acer</taxon>
    </lineage>
</organism>
<evidence type="ECO:0000313" key="3">
    <source>
        <dbReference type="EMBL" id="KAK0605967.1"/>
    </source>
</evidence>
<sequence length="302" mass="34435">MGKTKQANPKEGTSRGTRTSQGLGPCVQNKDFVAKLRVLKDRTVIFERGIQLYSLSDTSIPRIVRNHKWDNFVQNPGVANLTIVREFLTSMIPRNFNSKGVVMVREVQVQVSEDTINNLFDTYPISQPQAPFGYTLYSENSEELARLLRGNEDGRWDNDHLIRQSDLPKDLALMNLFICASLRPVSHYSSLATKRAPMPYYEAMPTGECSGAYQIKKKIDDLALQQYDDRQEQEAEDENIRADVATVRTQLGYQTYQRRERCKRPPPPPPPSSQGFAAEDYVPDDMDHDEIVKRIHGQDPMP</sequence>
<dbReference type="Pfam" id="PF20167">
    <property type="entry name" value="Transposase_32"/>
    <property type="match status" value="1"/>
</dbReference>
<dbReference type="EMBL" id="JAUESC010000002">
    <property type="protein sequence ID" value="KAK0605967.1"/>
    <property type="molecule type" value="Genomic_DNA"/>
</dbReference>
<dbReference type="Proteomes" id="UP001168877">
    <property type="component" value="Unassembled WGS sequence"/>
</dbReference>
<comment type="caution">
    <text evidence="3">The sequence shown here is derived from an EMBL/GenBank/DDBJ whole genome shotgun (WGS) entry which is preliminary data.</text>
</comment>